<feature type="transmembrane region" description="Helical" evidence="1">
    <location>
        <begin position="99"/>
        <end position="117"/>
    </location>
</feature>
<keyword evidence="1" id="KW-0472">Membrane</keyword>
<keyword evidence="1" id="KW-0812">Transmembrane</keyword>
<protein>
    <submittedName>
        <fullName evidence="2">Uncharacterized protein</fullName>
    </submittedName>
</protein>
<dbReference type="EMBL" id="GEGO01007425">
    <property type="protein sequence ID" value="JAR87979.1"/>
    <property type="molecule type" value="Transcribed_RNA"/>
</dbReference>
<evidence type="ECO:0000256" key="1">
    <source>
        <dbReference type="SAM" id="Phobius"/>
    </source>
</evidence>
<sequence>MASSRECPCCIEVEEIAAKAGARCITRHKDFFGAILNPVVLQIAYSMRAMELNDRELAGQRSTHKYDFLRLDHIAQYQQKRKFPSISISYSIYFFLRSYNFPMMAACLLMLSQLQLASSYHRKLR</sequence>
<organism evidence="2">
    <name type="scientific">Ixodes ricinus</name>
    <name type="common">Common tick</name>
    <name type="synonym">Acarus ricinus</name>
    <dbReference type="NCBI Taxonomy" id="34613"/>
    <lineage>
        <taxon>Eukaryota</taxon>
        <taxon>Metazoa</taxon>
        <taxon>Ecdysozoa</taxon>
        <taxon>Arthropoda</taxon>
        <taxon>Chelicerata</taxon>
        <taxon>Arachnida</taxon>
        <taxon>Acari</taxon>
        <taxon>Parasitiformes</taxon>
        <taxon>Ixodida</taxon>
        <taxon>Ixodoidea</taxon>
        <taxon>Ixodidae</taxon>
        <taxon>Ixodinae</taxon>
        <taxon>Ixodes</taxon>
    </lineage>
</organism>
<keyword evidence="1" id="KW-1133">Transmembrane helix</keyword>
<dbReference type="AlphaFoldDB" id="A0A147BB42"/>
<name>A0A147BB42_IXORI</name>
<accession>A0A147BB42</accession>
<proteinExistence type="predicted"/>
<evidence type="ECO:0000313" key="2">
    <source>
        <dbReference type="EMBL" id="JAR87979.1"/>
    </source>
</evidence>
<reference evidence="2" key="1">
    <citation type="journal article" date="2018" name="PLoS Negl. Trop. Dis.">
        <title>Sialome diversity of ticks revealed by RNAseq of single tick salivary glands.</title>
        <authorList>
            <person name="Perner J."/>
            <person name="Kropackova S."/>
            <person name="Kopacek P."/>
            <person name="Ribeiro J.M."/>
        </authorList>
    </citation>
    <scope>NUCLEOTIDE SEQUENCE</scope>
    <source>
        <strain evidence="2">Siblings of single egg batch collected in Ceske Budejovice</strain>
        <tissue evidence="2">Salivary glands</tissue>
    </source>
</reference>